<reference evidence="2" key="1">
    <citation type="submission" date="2024-06" db="EMBL/GenBank/DDBJ databases">
        <title>Biodegradation of dimethachlon by Arthrobacter sp. K5: mechanistic insights and ecological implications.</title>
        <authorList>
            <person name="Hu S."/>
            <person name="Lu P."/>
        </authorList>
    </citation>
    <scope>NUCLEOTIDE SEQUENCE</scope>
    <source>
        <strain evidence="2">K5</strain>
    </source>
</reference>
<evidence type="ECO:0000313" key="2">
    <source>
        <dbReference type="EMBL" id="XCH11463.1"/>
    </source>
</evidence>
<accession>A0AAU8ERP7</accession>
<sequence length="74" mass="7192">MDVGTADPAVGAELAQGLAVVSGGIGGQAHGLADSGKASSAPAGSEGVLERELRLVVEKPSGHDEVAGNPFRAV</sequence>
<proteinExistence type="predicted"/>
<dbReference type="RefSeq" id="WP_353711809.1">
    <property type="nucleotide sequence ID" value="NZ_CP159279.1"/>
</dbReference>
<organism evidence="2">
    <name type="scientific">Arthrobacter sp. K5</name>
    <dbReference type="NCBI Taxonomy" id="2839623"/>
    <lineage>
        <taxon>Bacteria</taxon>
        <taxon>Bacillati</taxon>
        <taxon>Actinomycetota</taxon>
        <taxon>Actinomycetes</taxon>
        <taxon>Micrococcales</taxon>
        <taxon>Micrococcaceae</taxon>
        <taxon>Arthrobacter</taxon>
    </lineage>
</organism>
<protein>
    <submittedName>
        <fullName evidence="2">Uncharacterized protein</fullName>
    </submittedName>
</protein>
<feature type="region of interest" description="Disordered" evidence="1">
    <location>
        <begin position="29"/>
        <end position="48"/>
    </location>
</feature>
<dbReference type="EMBL" id="CP159279">
    <property type="protein sequence ID" value="XCH11463.1"/>
    <property type="molecule type" value="Genomic_DNA"/>
</dbReference>
<evidence type="ECO:0000256" key="1">
    <source>
        <dbReference type="SAM" id="MobiDB-lite"/>
    </source>
</evidence>
<dbReference type="AlphaFoldDB" id="A0AAU8ERP7"/>
<name>A0AAU8ERP7_9MICC</name>
<gene>
    <name evidence="2" type="ORF">ABRP34_22295</name>
</gene>